<accession>E4XCL8</accession>
<dbReference type="CDD" id="cd09274">
    <property type="entry name" value="RNase_HI_RT_Ty3"/>
    <property type="match status" value="1"/>
</dbReference>
<dbReference type="InterPro" id="IPR000477">
    <property type="entry name" value="RT_dom"/>
</dbReference>
<dbReference type="Pfam" id="PF00078">
    <property type="entry name" value="RVT_1"/>
    <property type="match status" value="1"/>
</dbReference>
<dbReference type="InterPro" id="IPR043502">
    <property type="entry name" value="DNA/RNA_pol_sf"/>
</dbReference>
<evidence type="ECO:0000313" key="5">
    <source>
        <dbReference type="EMBL" id="CBY09343.1"/>
    </source>
</evidence>
<dbReference type="GO" id="GO:0004523">
    <property type="term" value="F:RNA-DNA hybrid ribonuclease activity"/>
    <property type="evidence" value="ECO:0007669"/>
    <property type="project" value="UniProtKB-EC"/>
</dbReference>
<dbReference type="CDD" id="cd01647">
    <property type="entry name" value="RT_LTR"/>
    <property type="match status" value="1"/>
</dbReference>
<comment type="similarity">
    <text evidence="1">Belongs to the beta type-B retroviral polymerase family. HERV class-II K(HML-2) pol subfamily.</text>
</comment>
<reference evidence="5 6" key="1">
    <citation type="journal article" date="2010" name="Science">
        <title>Plasticity of animal genome architecture unmasked by rapid evolution of a pelagic tunicate.</title>
        <authorList>
            <person name="Denoeud F."/>
            <person name="Henriet S."/>
            <person name="Mungpakdee S."/>
            <person name="Aury J.M."/>
            <person name="Da Silva C."/>
            <person name="Brinkmann H."/>
            <person name="Mikhaleva J."/>
            <person name="Olsen L.C."/>
            <person name="Jubin C."/>
            <person name="Canestro C."/>
            <person name="Bouquet J.M."/>
            <person name="Danks G."/>
            <person name="Poulain J."/>
            <person name="Campsteijn C."/>
            <person name="Adamski M."/>
            <person name="Cross I."/>
            <person name="Yadetie F."/>
            <person name="Muffato M."/>
            <person name="Louis A."/>
            <person name="Butcher S."/>
            <person name="Tsagkogeorga G."/>
            <person name="Konrad A."/>
            <person name="Singh S."/>
            <person name="Jensen M.F."/>
            <person name="Cong E.H."/>
            <person name="Eikeseth-Otteraa H."/>
            <person name="Noel B."/>
            <person name="Anthouard V."/>
            <person name="Porcel B.M."/>
            <person name="Kachouri-Lafond R."/>
            <person name="Nishino A."/>
            <person name="Ugolini M."/>
            <person name="Chourrout P."/>
            <person name="Nishida H."/>
            <person name="Aasland R."/>
            <person name="Huzurbazar S."/>
            <person name="Westhof E."/>
            <person name="Delsuc F."/>
            <person name="Lehrach H."/>
            <person name="Reinhardt R."/>
            <person name="Weissenbach J."/>
            <person name="Roy S.W."/>
            <person name="Artiguenave F."/>
            <person name="Postlethwait J.H."/>
            <person name="Manak J.R."/>
            <person name="Thompson E.M."/>
            <person name="Jaillon O."/>
            <person name="Du Pasquier L."/>
            <person name="Boudinot P."/>
            <person name="Liberles D.A."/>
            <person name="Volff J.N."/>
            <person name="Philippe H."/>
            <person name="Lenhard B."/>
            <person name="Roest Crollius H."/>
            <person name="Wincker P."/>
            <person name="Chourrout D."/>
        </authorList>
    </citation>
    <scope>NUCLEOTIDE SEQUENCE [LARGE SCALE GENOMIC DNA]</scope>
</reference>
<dbReference type="PROSITE" id="PS50878">
    <property type="entry name" value="RT_POL"/>
    <property type="match status" value="1"/>
</dbReference>
<feature type="domain" description="Reverse transcriptase" evidence="4">
    <location>
        <begin position="1"/>
        <end position="183"/>
    </location>
</feature>
<dbReference type="AlphaFoldDB" id="E4XCL8"/>
<gene>
    <name evidence="5" type="ORF">GSOID_T00007895001</name>
</gene>
<dbReference type="Pfam" id="PF17919">
    <property type="entry name" value="RT_RNaseH_2"/>
    <property type="match status" value="1"/>
</dbReference>
<evidence type="ECO:0000256" key="1">
    <source>
        <dbReference type="ARBA" id="ARBA00010879"/>
    </source>
</evidence>
<keyword evidence="3" id="KW-0511">Multifunctional enzyme</keyword>
<proteinExistence type="inferred from homology"/>
<keyword evidence="6" id="KW-1185">Reference proteome</keyword>
<dbReference type="InParanoid" id="E4XCL8"/>
<dbReference type="InterPro" id="IPR041577">
    <property type="entry name" value="RT_RNaseH_2"/>
</dbReference>
<dbReference type="PANTHER" id="PTHR37984">
    <property type="entry name" value="PROTEIN CBG26694"/>
    <property type="match status" value="1"/>
</dbReference>
<name>E4XCL8_OIKDI</name>
<organism evidence="5 6">
    <name type="scientific">Oikopleura dioica</name>
    <name type="common">Tunicate</name>
    <dbReference type="NCBI Taxonomy" id="34765"/>
    <lineage>
        <taxon>Eukaryota</taxon>
        <taxon>Metazoa</taxon>
        <taxon>Chordata</taxon>
        <taxon>Tunicata</taxon>
        <taxon>Appendicularia</taxon>
        <taxon>Copelata</taxon>
        <taxon>Oikopleuridae</taxon>
        <taxon>Oikopleura</taxon>
    </lineage>
</organism>
<evidence type="ECO:0000256" key="3">
    <source>
        <dbReference type="ARBA" id="ARBA00023268"/>
    </source>
</evidence>
<dbReference type="SUPFAM" id="SSF56672">
    <property type="entry name" value="DNA/RNA polymerases"/>
    <property type="match status" value="1"/>
</dbReference>
<protein>
    <recommendedName>
        <fullName evidence="2">ribonuclease H</fullName>
        <ecNumber evidence="2">3.1.26.4</ecNumber>
    </recommendedName>
</protein>
<evidence type="ECO:0000313" key="6">
    <source>
        <dbReference type="Proteomes" id="UP000001307"/>
    </source>
</evidence>
<dbReference type="InterPro" id="IPR043128">
    <property type="entry name" value="Rev_trsase/Diguanyl_cyclase"/>
</dbReference>
<sequence>MGIIKETQSSYNIPLIILKKGDGSIRVSLDARKLNSILVPDRWPLPSMPEAFVQISNKLAKAKGKCFVTALDWFRGYWALQVDEQDSKKLAFSFNNRHYAATRMLYGTSTGPAAFSRVMSELFSNHPSIFIYLDDCLVIDVTFEEHMKTLEFIFKTCLEYGILMSSKKVKFCRAEFDFLGHKINSSGISATDKHIQAIKNFPTPKDRTSLKQFLGLANFNLKFVKNGSQIMSPLYKLTSRKIPYEWTEVHQSAFEEIVTQLATSPGIAHFDKEKPVTLVTDASGHAVGGTLYQADGDDLVPIGYFSRELTGPDLRRSMRQKELLAVAYAVKSFEYYLIGAKFDLVVDHKSLIYLFKEKRRKELDCKFTNIYHYLLKFNFNILHRPVAIRFAKITNSRARRKPKTSRKGLYVRSAIPAITFFGGR</sequence>
<dbReference type="EMBL" id="FN653037">
    <property type="protein sequence ID" value="CBY09343.1"/>
    <property type="molecule type" value="Genomic_DNA"/>
</dbReference>
<dbReference type="Gene3D" id="3.10.10.10">
    <property type="entry name" value="HIV Type 1 Reverse Transcriptase, subunit A, domain 1"/>
    <property type="match status" value="1"/>
</dbReference>
<dbReference type="EC" id="3.1.26.4" evidence="2"/>
<dbReference type="Gene3D" id="3.30.70.270">
    <property type="match status" value="2"/>
</dbReference>
<dbReference type="OrthoDB" id="6783748at2759"/>
<dbReference type="InterPro" id="IPR050951">
    <property type="entry name" value="Retrovirus_Pol_polyprotein"/>
</dbReference>
<dbReference type="PANTHER" id="PTHR37984:SF5">
    <property type="entry name" value="PROTEIN NYNRIN-LIKE"/>
    <property type="match status" value="1"/>
</dbReference>
<dbReference type="FunFam" id="3.30.70.270:FF:000020">
    <property type="entry name" value="Transposon Tf2-6 polyprotein-like Protein"/>
    <property type="match status" value="1"/>
</dbReference>
<evidence type="ECO:0000256" key="2">
    <source>
        <dbReference type="ARBA" id="ARBA00012180"/>
    </source>
</evidence>
<evidence type="ECO:0000259" key="4">
    <source>
        <dbReference type="PROSITE" id="PS50878"/>
    </source>
</evidence>
<dbReference type="Proteomes" id="UP000001307">
    <property type="component" value="Unassembled WGS sequence"/>
</dbReference>